<evidence type="ECO:0000259" key="7">
    <source>
        <dbReference type="Pfam" id="PF00675"/>
    </source>
</evidence>
<dbReference type="Pfam" id="PF00675">
    <property type="entry name" value="Peptidase_M16"/>
    <property type="match status" value="1"/>
</dbReference>
<dbReference type="InterPro" id="IPR011249">
    <property type="entry name" value="Metalloenz_LuxS/M16"/>
</dbReference>
<feature type="compositionally biased region" description="Low complexity" evidence="6">
    <location>
        <begin position="55"/>
        <end position="83"/>
    </location>
</feature>
<accession>A0AAV9IYM5</accession>
<dbReference type="Proteomes" id="UP001301350">
    <property type="component" value="Unassembled WGS sequence"/>
</dbReference>
<dbReference type="Pfam" id="PF05193">
    <property type="entry name" value="Peptidase_M16_C"/>
    <property type="match status" value="2"/>
</dbReference>
<feature type="region of interest" description="Disordered" evidence="6">
    <location>
        <begin position="54"/>
        <end position="83"/>
    </location>
</feature>
<comment type="function">
    <text evidence="1">Substrate recognition and binding subunit of the essential mitochondrial processing protease (MPP), which cleaves the mitochondrial sequence off newly imported precursors proteins.</text>
</comment>
<feature type="domain" description="Peptidase M16 N-terminal" evidence="7">
    <location>
        <begin position="113"/>
        <end position="261"/>
    </location>
</feature>
<dbReference type="Gene3D" id="3.30.830.10">
    <property type="entry name" value="Metalloenzyme, LuxS/M16 peptidase-like"/>
    <property type="match status" value="4"/>
</dbReference>
<evidence type="ECO:0000256" key="6">
    <source>
        <dbReference type="SAM" id="MobiDB-lite"/>
    </source>
</evidence>
<evidence type="ECO:0000313" key="10">
    <source>
        <dbReference type="Proteomes" id="UP001301350"/>
    </source>
</evidence>
<dbReference type="PROSITE" id="PS00143">
    <property type="entry name" value="INSULINASE"/>
    <property type="match status" value="1"/>
</dbReference>
<name>A0AAV9IYM5_CYACA</name>
<proteinExistence type="inferred from homology"/>
<dbReference type="AlphaFoldDB" id="A0AAV9IYM5"/>
<dbReference type="InterPro" id="IPR007863">
    <property type="entry name" value="Peptidase_M16_C"/>
</dbReference>
<reference evidence="9 10" key="1">
    <citation type="submission" date="2022-07" db="EMBL/GenBank/DDBJ databases">
        <title>Genome-wide signatures of adaptation to extreme environments.</title>
        <authorList>
            <person name="Cho C.H."/>
            <person name="Yoon H.S."/>
        </authorList>
    </citation>
    <scope>NUCLEOTIDE SEQUENCE [LARGE SCALE GENOMIC DNA]</scope>
    <source>
        <strain evidence="9 10">DBV 063 E5</strain>
    </source>
</reference>
<dbReference type="SUPFAM" id="SSF63411">
    <property type="entry name" value="LuxS/MPP-like metallohydrolase"/>
    <property type="match status" value="4"/>
</dbReference>
<dbReference type="InterPro" id="IPR050361">
    <property type="entry name" value="MPP/UQCRC_Complex"/>
</dbReference>
<evidence type="ECO:0000256" key="4">
    <source>
        <dbReference type="ARBA" id="ARBA00032315"/>
    </source>
</evidence>
<dbReference type="GO" id="GO:0004222">
    <property type="term" value="F:metalloendopeptidase activity"/>
    <property type="evidence" value="ECO:0007669"/>
    <property type="project" value="InterPro"/>
</dbReference>
<evidence type="ECO:0000256" key="2">
    <source>
        <dbReference type="ARBA" id="ARBA00007261"/>
    </source>
</evidence>
<dbReference type="InterPro" id="IPR011765">
    <property type="entry name" value="Pept_M16_N"/>
</dbReference>
<protein>
    <recommendedName>
        <fullName evidence="3">Alpha-MPP</fullName>
    </recommendedName>
    <alternativeName>
        <fullName evidence="4">Inactive zinc metalloprotease alpha</fullName>
    </alternativeName>
</protein>
<keyword evidence="10" id="KW-1185">Reference proteome</keyword>
<feature type="domain" description="Peptidase M16 C-terminal" evidence="8">
    <location>
        <begin position="270"/>
        <end position="450"/>
    </location>
</feature>
<comment type="caution">
    <text evidence="9">The sequence shown here is derived from an EMBL/GenBank/DDBJ whole genome shotgun (WGS) entry which is preliminary data.</text>
</comment>
<evidence type="ECO:0000259" key="8">
    <source>
        <dbReference type="Pfam" id="PF05193"/>
    </source>
</evidence>
<dbReference type="GO" id="GO:0046872">
    <property type="term" value="F:metal ion binding"/>
    <property type="evidence" value="ECO:0007669"/>
    <property type="project" value="InterPro"/>
</dbReference>
<evidence type="ECO:0000256" key="1">
    <source>
        <dbReference type="ARBA" id="ARBA00002123"/>
    </source>
</evidence>
<organism evidence="9 10">
    <name type="scientific">Cyanidium caldarium</name>
    <name type="common">Red alga</name>
    <dbReference type="NCBI Taxonomy" id="2771"/>
    <lineage>
        <taxon>Eukaryota</taxon>
        <taxon>Rhodophyta</taxon>
        <taxon>Bangiophyceae</taxon>
        <taxon>Cyanidiales</taxon>
        <taxon>Cyanidiaceae</taxon>
        <taxon>Cyanidium</taxon>
    </lineage>
</organism>
<dbReference type="PANTHER" id="PTHR11851:SF49">
    <property type="entry name" value="MITOCHONDRIAL-PROCESSING PEPTIDASE SUBUNIT ALPHA"/>
    <property type="match status" value="1"/>
</dbReference>
<comment type="similarity">
    <text evidence="2 5">Belongs to the peptidase M16 family.</text>
</comment>
<dbReference type="PANTHER" id="PTHR11851">
    <property type="entry name" value="METALLOPROTEASE"/>
    <property type="match status" value="1"/>
</dbReference>
<dbReference type="InterPro" id="IPR001431">
    <property type="entry name" value="Pept_M16_Zn_BS"/>
</dbReference>
<dbReference type="EMBL" id="JANCYW010000010">
    <property type="protein sequence ID" value="KAK4536913.1"/>
    <property type="molecule type" value="Genomic_DNA"/>
</dbReference>
<dbReference type="GO" id="GO:0006508">
    <property type="term" value="P:proteolysis"/>
    <property type="evidence" value="ECO:0007669"/>
    <property type="project" value="InterPro"/>
</dbReference>
<evidence type="ECO:0000256" key="5">
    <source>
        <dbReference type="RuleBase" id="RU004447"/>
    </source>
</evidence>
<gene>
    <name evidence="9" type="ORF">CDCA_CDCA10G2938</name>
</gene>
<evidence type="ECO:0000313" key="9">
    <source>
        <dbReference type="EMBL" id="KAK4536913.1"/>
    </source>
</evidence>
<evidence type="ECO:0000256" key="3">
    <source>
        <dbReference type="ARBA" id="ARBA00030006"/>
    </source>
</evidence>
<sequence length="1022" mass="112632">MNAVGRATIWLRARLPSTRIPCRARPSVVRWGAPLARCPRPMLNARRLGLQHLRASASASDGPSSAARSTSTAPANAAEPAANATEAVPAPGFRFVQQVADIAEYELCSNRLRVLLKRDGSAPVATVMVTYHVGSRNEAAGHTGSTHLLEHLMFKGSQHYHKENGRPIWTVLQNVGAQVNATTWFDRTNYYATLPSDFIEEAIAIEADRMRRALLRPADLESELTVVRNEYDRGENDNFQALDQQLWATAYQAHPYHHPTIGWRDDIENATAASLRQFYDTYYHPNNATLSIIGDFPDTATVLRWVRDHFGAHPPSSHCIESRQRVPQEPTQRGPRRLVLRRSGRESIVGIAFKSPAGLHPDAPALMVLSAALAGGKSSRLYRHIVDPGLATHVAAWDSALRDPGLFCVYAFMMPGADHADMERRLWQQLQEVQRDGIDAEELQRAKSQMNAYLKYSRDGTYGVADGLNEALAMGDWTAYCRNRVSHVRVEDVQQVACRYLQEDSSSTGWFVPLPTADAASTEADAPAEAVDEPAVVSRRALEEASTSMALQQLEAMQAAPTAMPVRRHTPASAARATAAGRAQVASQVAVQPLFGGDLQLLTLPTPVDEVVTVVGSLAGGTDHGDADPFRSLMVANMVGDMLAEGSQRHDKFQLAERLENVGAGLRFSVLRNRLRFQARCLRPDLELVTGAVAEQLTEPRFDATDFENTRQRYVGDLESAKESTGRRAEELFLNAVYPRDHPNYAHSTEELIESLHALRLPQVQAFWERYGLGSEARVIAVGDVEASSVRQLWERHFRGGWRRTQFAAQLSPARTAYERAAVANFAVERSAPPPSAWHTYALPDKPSVEVHIGQTVGISNDHPDYYALAMAVFILGGNFSSRLMQRVRDEQGLTYGIGAAVEGAELGTDGFWRVVGTFGTSQLQRGVQATADEIRRWYDEGVSRAELDAKKATVYGGYQVGLASTRGLASVIADALDDHRPLHWVDEYTERIGALEVEQVNAAMRRWIDPNQLVIAAAGQL</sequence>
<feature type="domain" description="Peptidase M16 C-terminal" evidence="8">
    <location>
        <begin position="762"/>
        <end position="953"/>
    </location>
</feature>